<feature type="region of interest" description="Disordered" evidence="1">
    <location>
        <begin position="1"/>
        <end position="117"/>
    </location>
</feature>
<reference evidence="2" key="2">
    <citation type="submission" date="2021-02" db="EMBL/GenBank/DDBJ databases">
        <authorList>
            <person name="Kimball J.A."/>
            <person name="Haas M.W."/>
            <person name="Macchietto M."/>
            <person name="Kono T."/>
            <person name="Duquette J."/>
            <person name="Shao M."/>
        </authorList>
    </citation>
    <scope>NUCLEOTIDE SEQUENCE</scope>
    <source>
        <tissue evidence="2">Fresh leaf tissue</tissue>
    </source>
</reference>
<proteinExistence type="predicted"/>
<name>A0A8J5W6I1_ZIZPA</name>
<keyword evidence="3" id="KW-1185">Reference proteome</keyword>
<dbReference type="AlphaFoldDB" id="A0A8J5W6I1"/>
<reference evidence="2" key="1">
    <citation type="journal article" date="2021" name="bioRxiv">
        <title>Whole Genome Assembly and Annotation of Northern Wild Rice, Zizania palustris L., Supports a Whole Genome Duplication in the Zizania Genus.</title>
        <authorList>
            <person name="Haas M."/>
            <person name="Kono T."/>
            <person name="Macchietto M."/>
            <person name="Millas R."/>
            <person name="McGilp L."/>
            <person name="Shao M."/>
            <person name="Duquette J."/>
            <person name="Hirsch C.N."/>
            <person name="Kimball J."/>
        </authorList>
    </citation>
    <scope>NUCLEOTIDE SEQUENCE</scope>
    <source>
        <tissue evidence="2">Fresh leaf tissue</tissue>
    </source>
</reference>
<gene>
    <name evidence="2" type="ORF">GUJ93_ZPchr0007g5112</name>
</gene>
<accession>A0A8J5W6I1</accession>
<sequence>MRPAPGPLSPSSQVDRMIPITGEIPPPRTRERSYPSHRRLGPTNSGPTRQRRVVLPWPGSRGGPPPERPPPPFPPHLSLSLSRWPAKGEEFGSAPLPRHPAADHPARRAAATEMFQL</sequence>
<protein>
    <submittedName>
        <fullName evidence="2">Uncharacterized protein</fullName>
    </submittedName>
</protein>
<comment type="caution">
    <text evidence="2">The sequence shown here is derived from an EMBL/GenBank/DDBJ whole genome shotgun (WGS) entry which is preliminary data.</text>
</comment>
<evidence type="ECO:0000313" key="2">
    <source>
        <dbReference type="EMBL" id="KAG8080764.1"/>
    </source>
</evidence>
<evidence type="ECO:0000256" key="1">
    <source>
        <dbReference type="SAM" id="MobiDB-lite"/>
    </source>
</evidence>
<organism evidence="2 3">
    <name type="scientific">Zizania palustris</name>
    <name type="common">Northern wild rice</name>
    <dbReference type="NCBI Taxonomy" id="103762"/>
    <lineage>
        <taxon>Eukaryota</taxon>
        <taxon>Viridiplantae</taxon>
        <taxon>Streptophyta</taxon>
        <taxon>Embryophyta</taxon>
        <taxon>Tracheophyta</taxon>
        <taxon>Spermatophyta</taxon>
        <taxon>Magnoliopsida</taxon>
        <taxon>Liliopsida</taxon>
        <taxon>Poales</taxon>
        <taxon>Poaceae</taxon>
        <taxon>BOP clade</taxon>
        <taxon>Oryzoideae</taxon>
        <taxon>Oryzeae</taxon>
        <taxon>Zizaniinae</taxon>
        <taxon>Zizania</taxon>
    </lineage>
</organism>
<feature type="compositionally biased region" description="Pro residues" evidence="1">
    <location>
        <begin position="63"/>
        <end position="75"/>
    </location>
</feature>
<evidence type="ECO:0000313" key="3">
    <source>
        <dbReference type="Proteomes" id="UP000729402"/>
    </source>
</evidence>
<dbReference type="EMBL" id="JAAALK010000282">
    <property type="protein sequence ID" value="KAG8080764.1"/>
    <property type="molecule type" value="Genomic_DNA"/>
</dbReference>
<dbReference type="Proteomes" id="UP000729402">
    <property type="component" value="Unassembled WGS sequence"/>
</dbReference>